<dbReference type="Pfam" id="PF04542">
    <property type="entry name" value="Sigma70_r2"/>
    <property type="match status" value="1"/>
</dbReference>
<keyword evidence="8" id="KW-1185">Reference proteome</keyword>
<dbReference type="AlphaFoldDB" id="A0A1T4NXT7"/>
<sequence>MFNKSKTYNEFRIVFKQYYPALCFFAEKFVLDKSAAEDIVEDVFIKLWEKEPDFANYKNIKALLYISVKNACFNHLQKIIREKQSLAAYGQFRSADSEDFVLLEMVRSELLRDLYTAMQDLPVECRKVMHLIFVEGWDHKKVASHLEIHVSTVKTQKARGILALRKRLSFPAILWLLYIIFS</sequence>
<dbReference type="GO" id="GO:0016987">
    <property type="term" value="F:sigma factor activity"/>
    <property type="evidence" value="ECO:0007669"/>
    <property type="project" value="UniProtKB-KW"/>
</dbReference>
<dbReference type="InterPro" id="IPR013324">
    <property type="entry name" value="RNA_pol_sigma_r3/r4-like"/>
</dbReference>
<dbReference type="InterPro" id="IPR013325">
    <property type="entry name" value="RNA_pol_sigma_r2"/>
</dbReference>
<protein>
    <submittedName>
        <fullName evidence="7">RNA polymerase sigma-70 factor, ECF subfamily</fullName>
    </submittedName>
</protein>
<dbReference type="Gene3D" id="1.10.1740.10">
    <property type="match status" value="1"/>
</dbReference>
<evidence type="ECO:0000259" key="6">
    <source>
        <dbReference type="Pfam" id="PF08281"/>
    </source>
</evidence>
<dbReference type="Proteomes" id="UP000190888">
    <property type="component" value="Unassembled WGS sequence"/>
</dbReference>
<dbReference type="PANTHER" id="PTHR43133:SF46">
    <property type="entry name" value="RNA POLYMERASE SIGMA-70 FACTOR ECF SUBFAMILY"/>
    <property type="match status" value="1"/>
</dbReference>
<dbReference type="InterPro" id="IPR013249">
    <property type="entry name" value="RNA_pol_sigma70_r4_t2"/>
</dbReference>
<keyword evidence="3" id="KW-0731">Sigma factor</keyword>
<dbReference type="PANTHER" id="PTHR43133">
    <property type="entry name" value="RNA POLYMERASE ECF-TYPE SIGMA FACTO"/>
    <property type="match status" value="1"/>
</dbReference>
<feature type="domain" description="RNA polymerase sigma factor 70 region 4 type 2" evidence="6">
    <location>
        <begin position="112"/>
        <end position="163"/>
    </location>
</feature>
<proteinExistence type="inferred from homology"/>
<evidence type="ECO:0000256" key="4">
    <source>
        <dbReference type="ARBA" id="ARBA00023163"/>
    </source>
</evidence>
<keyword evidence="2" id="KW-0805">Transcription regulation</keyword>
<dbReference type="GO" id="GO:0003677">
    <property type="term" value="F:DNA binding"/>
    <property type="evidence" value="ECO:0007669"/>
    <property type="project" value="InterPro"/>
</dbReference>
<dbReference type="InterPro" id="IPR014284">
    <property type="entry name" value="RNA_pol_sigma-70_dom"/>
</dbReference>
<dbReference type="OrthoDB" id="656273at2"/>
<evidence type="ECO:0000313" key="8">
    <source>
        <dbReference type="Proteomes" id="UP000190888"/>
    </source>
</evidence>
<dbReference type="InterPro" id="IPR007627">
    <property type="entry name" value="RNA_pol_sigma70_r2"/>
</dbReference>
<evidence type="ECO:0000256" key="3">
    <source>
        <dbReference type="ARBA" id="ARBA00023082"/>
    </source>
</evidence>
<keyword evidence="4" id="KW-0804">Transcription</keyword>
<name>A0A1T4NXT7_9BACT</name>
<comment type="similarity">
    <text evidence="1">Belongs to the sigma-70 factor family. ECF subfamily.</text>
</comment>
<dbReference type="SUPFAM" id="SSF88946">
    <property type="entry name" value="Sigma2 domain of RNA polymerase sigma factors"/>
    <property type="match status" value="1"/>
</dbReference>
<dbReference type="InterPro" id="IPR014327">
    <property type="entry name" value="RNA_pol_sigma70_bacteroid"/>
</dbReference>
<gene>
    <name evidence="7" type="ORF">SAMN04488132_10548</name>
</gene>
<dbReference type="STRING" id="413434.SAMN04488132_10548"/>
<accession>A0A1T4NXT7</accession>
<dbReference type="SUPFAM" id="SSF88659">
    <property type="entry name" value="Sigma3 and sigma4 domains of RNA polymerase sigma factors"/>
    <property type="match status" value="1"/>
</dbReference>
<reference evidence="7 8" key="1">
    <citation type="submission" date="2017-02" db="EMBL/GenBank/DDBJ databases">
        <authorList>
            <person name="Peterson S.W."/>
        </authorList>
    </citation>
    <scope>NUCLEOTIDE SEQUENCE [LARGE SCALE GENOMIC DNA]</scope>
    <source>
        <strain evidence="7 8">DSM 22335</strain>
    </source>
</reference>
<organism evidence="7 8">
    <name type="scientific">Sediminibacterium ginsengisoli</name>
    <dbReference type="NCBI Taxonomy" id="413434"/>
    <lineage>
        <taxon>Bacteria</taxon>
        <taxon>Pseudomonadati</taxon>
        <taxon>Bacteroidota</taxon>
        <taxon>Chitinophagia</taxon>
        <taxon>Chitinophagales</taxon>
        <taxon>Chitinophagaceae</taxon>
        <taxon>Sediminibacterium</taxon>
    </lineage>
</organism>
<dbReference type="Pfam" id="PF08281">
    <property type="entry name" value="Sigma70_r4_2"/>
    <property type="match status" value="1"/>
</dbReference>
<evidence type="ECO:0000313" key="7">
    <source>
        <dbReference type="EMBL" id="SJZ84084.1"/>
    </source>
</evidence>
<dbReference type="InterPro" id="IPR036388">
    <property type="entry name" value="WH-like_DNA-bd_sf"/>
</dbReference>
<feature type="domain" description="RNA polymerase sigma-70 region 2" evidence="5">
    <location>
        <begin position="15"/>
        <end position="78"/>
    </location>
</feature>
<dbReference type="RefSeq" id="WP_078831380.1">
    <property type="nucleotide sequence ID" value="NZ_FUWH01000005.1"/>
</dbReference>
<evidence type="ECO:0000256" key="1">
    <source>
        <dbReference type="ARBA" id="ARBA00010641"/>
    </source>
</evidence>
<dbReference type="NCBIfam" id="TIGR02985">
    <property type="entry name" value="Sig70_bacteroi1"/>
    <property type="match status" value="1"/>
</dbReference>
<dbReference type="EMBL" id="FUWH01000005">
    <property type="protein sequence ID" value="SJZ84084.1"/>
    <property type="molecule type" value="Genomic_DNA"/>
</dbReference>
<dbReference type="InterPro" id="IPR039425">
    <property type="entry name" value="RNA_pol_sigma-70-like"/>
</dbReference>
<evidence type="ECO:0000256" key="2">
    <source>
        <dbReference type="ARBA" id="ARBA00023015"/>
    </source>
</evidence>
<evidence type="ECO:0000259" key="5">
    <source>
        <dbReference type="Pfam" id="PF04542"/>
    </source>
</evidence>
<dbReference type="Gene3D" id="1.10.10.10">
    <property type="entry name" value="Winged helix-like DNA-binding domain superfamily/Winged helix DNA-binding domain"/>
    <property type="match status" value="1"/>
</dbReference>
<dbReference type="GO" id="GO:0006352">
    <property type="term" value="P:DNA-templated transcription initiation"/>
    <property type="evidence" value="ECO:0007669"/>
    <property type="project" value="InterPro"/>
</dbReference>
<dbReference type="NCBIfam" id="TIGR02937">
    <property type="entry name" value="sigma70-ECF"/>
    <property type="match status" value="1"/>
</dbReference>